<evidence type="ECO:0000256" key="6">
    <source>
        <dbReference type="ARBA" id="ARBA00022967"/>
    </source>
</evidence>
<keyword evidence="3" id="KW-0874">Quinone</keyword>
<keyword evidence="4" id="KW-0479">Metal-binding</keyword>
<dbReference type="PROSITE" id="PS51379">
    <property type="entry name" value="4FE4S_FER_2"/>
    <property type="match status" value="2"/>
</dbReference>
<keyword evidence="5" id="KW-0677">Repeat</keyword>
<keyword evidence="11" id="KW-0472">Membrane</keyword>
<dbReference type="PANTHER" id="PTHR10849">
    <property type="entry name" value="NADH DEHYDROGENASE UBIQUINONE IRON-SULFUR PROTEIN 8, MITOCHONDRIAL"/>
    <property type="match status" value="1"/>
</dbReference>
<dbReference type="GO" id="GO:0016651">
    <property type="term" value="F:oxidoreductase activity, acting on NAD(P)H"/>
    <property type="evidence" value="ECO:0007669"/>
    <property type="project" value="InterPro"/>
</dbReference>
<reference evidence="13 14" key="1">
    <citation type="journal article" date="2016" name="Nat. Commun.">
        <title>Thousands of microbial genomes shed light on interconnected biogeochemical processes in an aquifer system.</title>
        <authorList>
            <person name="Anantharaman K."/>
            <person name="Brown C.T."/>
            <person name="Hug L.A."/>
            <person name="Sharon I."/>
            <person name="Castelle C.J."/>
            <person name="Probst A.J."/>
            <person name="Thomas B.C."/>
            <person name="Singh A."/>
            <person name="Wilkins M.J."/>
            <person name="Karaoz U."/>
            <person name="Brodie E.L."/>
            <person name="Williams K.H."/>
            <person name="Hubbard S.S."/>
            <person name="Banfield J.F."/>
        </authorList>
    </citation>
    <scope>NUCLEOTIDE SEQUENCE [LARGE SCALE GENOMIC DNA]</scope>
</reference>
<evidence type="ECO:0000259" key="12">
    <source>
        <dbReference type="PROSITE" id="PS51379"/>
    </source>
</evidence>
<keyword evidence="8" id="KW-0411">Iron-sulfur</keyword>
<dbReference type="GO" id="GO:0046872">
    <property type="term" value="F:metal ion binding"/>
    <property type="evidence" value="ECO:0007669"/>
    <property type="project" value="UniProtKB-KW"/>
</dbReference>
<evidence type="ECO:0000256" key="8">
    <source>
        <dbReference type="ARBA" id="ARBA00023014"/>
    </source>
</evidence>
<evidence type="ECO:0000256" key="3">
    <source>
        <dbReference type="ARBA" id="ARBA00022719"/>
    </source>
</evidence>
<dbReference type="PANTHER" id="PTHR10849:SF24">
    <property type="entry name" value="NADH-QUINONE OXIDOREDUCTASE SUBUNIT I 2"/>
    <property type="match status" value="1"/>
</dbReference>
<accession>A0A1F7RUE9</accession>
<dbReference type="GO" id="GO:0048038">
    <property type="term" value="F:quinone binding"/>
    <property type="evidence" value="ECO:0007669"/>
    <property type="project" value="UniProtKB-KW"/>
</dbReference>
<keyword evidence="7" id="KW-0408">Iron</keyword>
<dbReference type="Pfam" id="PF12838">
    <property type="entry name" value="Fer4_7"/>
    <property type="match status" value="1"/>
</dbReference>
<feature type="domain" description="4Fe-4S ferredoxin-type" evidence="12">
    <location>
        <begin position="78"/>
        <end position="107"/>
    </location>
</feature>
<keyword evidence="10" id="KW-0830">Ubiquinone</keyword>
<dbReference type="InterPro" id="IPR017896">
    <property type="entry name" value="4Fe4S_Fe-S-bd"/>
</dbReference>
<evidence type="ECO:0000256" key="1">
    <source>
        <dbReference type="ARBA" id="ARBA00022475"/>
    </source>
</evidence>
<dbReference type="GO" id="GO:0051539">
    <property type="term" value="F:4 iron, 4 sulfur cluster binding"/>
    <property type="evidence" value="ECO:0007669"/>
    <property type="project" value="UniProtKB-KW"/>
</dbReference>
<evidence type="ECO:0000256" key="10">
    <source>
        <dbReference type="ARBA" id="ARBA00023075"/>
    </source>
</evidence>
<evidence type="ECO:0000256" key="5">
    <source>
        <dbReference type="ARBA" id="ARBA00022737"/>
    </source>
</evidence>
<keyword evidence="9" id="KW-0520">NAD</keyword>
<proteinExistence type="inferred from homology"/>
<dbReference type="HAMAP" id="MF_01351">
    <property type="entry name" value="NDH1_NuoI"/>
    <property type="match status" value="1"/>
</dbReference>
<keyword evidence="6" id="KW-1278">Translocase</keyword>
<sequence length="167" mass="19107">TIKNLLRNIFLGDKPTIQYPEEKREYSERFRGVHILNKRPDGSPKCVACFMCATVCPAECIYIEAGESPDNTIEKYPVRFEIDMLRCVFCGFCVDACPEEAIIMSKETECSFYSVSETVYKKEFLLNRPSLEKGELGYRPNINPNLRGKGGKFLPISYYNNSKKSKS</sequence>
<dbReference type="SUPFAM" id="SSF54862">
    <property type="entry name" value="4Fe-4S ferredoxins"/>
    <property type="match status" value="1"/>
</dbReference>
<comment type="caution">
    <text evidence="13">The sequence shown here is derived from an EMBL/GenBank/DDBJ whole genome shotgun (WGS) entry which is preliminary data.</text>
</comment>
<gene>
    <name evidence="13" type="ORF">A2149_01405</name>
</gene>
<evidence type="ECO:0000313" key="14">
    <source>
        <dbReference type="Proteomes" id="UP000178435"/>
    </source>
</evidence>
<dbReference type="Proteomes" id="UP000178435">
    <property type="component" value="Unassembled WGS sequence"/>
</dbReference>
<dbReference type="AlphaFoldDB" id="A0A1F7RUE9"/>
<organism evidence="13 14">
    <name type="scientific">Candidatus Schekmanbacteria bacterium RBG_16_38_11</name>
    <dbReference type="NCBI Taxonomy" id="1817880"/>
    <lineage>
        <taxon>Bacteria</taxon>
        <taxon>Candidatus Schekmaniibacteriota</taxon>
    </lineage>
</organism>
<dbReference type="InterPro" id="IPR017900">
    <property type="entry name" value="4Fe4S_Fe_S_CS"/>
</dbReference>
<dbReference type="GO" id="GO:0016020">
    <property type="term" value="C:membrane"/>
    <property type="evidence" value="ECO:0007669"/>
    <property type="project" value="InterPro"/>
</dbReference>
<evidence type="ECO:0000256" key="7">
    <source>
        <dbReference type="ARBA" id="ARBA00023004"/>
    </source>
</evidence>
<feature type="non-terminal residue" evidence="13">
    <location>
        <position position="1"/>
    </location>
</feature>
<evidence type="ECO:0000256" key="2">
    <source>
        <dbReference type="ARBA" id="ARBA00022485"/>
    </source>
</evidence>
<dbReference type="PROSITE" id="PS00198">
    <property type="entry name" value="4FE4S_FER_1"/>
    <property type="match status" value="1"/>
</dbReference>
<dbReference type="InterPro" id="IPR010226">
    <property type="entry name" value="NADH_quinone_OxRdtase_chainI"/>
</dbReference>
<dbReference type="NCBIfam" id="TIGR01971">
    <property type="entry name" value="NuoI"/>
    <property type="match status" value="1"/>
</dbReference>
<name>A0A1F7RUE9_9BACT</name>
<protein>
    <recommendedName>
        <fullName evidence="12">4Fe-4S ferredoxin-type domain-containing protein</fullName>
    </recommendedName>
</protein>
<evidence type="ECO:0000256" key="4">
    <source>
        <dbReference type="ARBA" id="ARBA00022723"/>
    </source>
</evidence>
<keyword evidence="1" id="KW-1003">Cell membrane</keyword>
<evidence type="ECO:0000256" key="9">
    <source>
        <dbReference type="ARBA" id="ARBA00023027"/>
    </source>
</evidence>
<dbReference type="Gene3D" id="3.30.70.3270">
    <property type="match status" value="1"/>
</dbReference>
<evidence type="ECO:0000256" key="11">
    <source>
        <dbReference type="ARBA" id="ARBA00023136"/>
    </source>
</evidence>
<keyword evidence="2" id="KW-0004">4Fe-4S</keyword>
<dbReference type="EMBL" id="MGDF01000133">
    <property type="protein sequence ID" value="OGL44664.1"/>
    <property type="molecule type" value="Genomic_DNA"/>
</dbReference>
<feature type="domain" description="4Fe-4S ferredoxin-type" evidence="12">
    <location>
        <begin position="38"/>
        <end position="66"/>
    </location>
</feature>
<evidence type="ECO:0000313" key="13">
    <source>
        <dbReference type="EMBL" id="OGL44664.1"/>
    </source>
</evidence>